<feature type="transmembrane region" description="Helical" evidence="17">
    <location>
        <begin position="545"/>
        <end position="566"/>
    </location>
</feature>
<dbReference type="InterPro" id="IPR003915">
    <property type="entry name" value="PKD_2"/>
</dbReference>
<gene>
    <name evidence="20" type="primary">LOC100207545</name>
</gene>
<keyword evidence="19" id="KW-1185">Reference proteome</keyword>
<evidence type="ECO:0000259" key="18">
    <source>
        <dbReference type="PROSITE" id="PS50222"/>
    </source>
</evidence>
<dbReference type="InterPro" id="IPR046791">
    <property type="entry name" value="Polycystin_dom"/>
</dbReference>
<evidence type="ECO:0000256" key="15">
    <source>
        <dbReference type="SAM" id="Coils"/>
    </source>
</evidence>
<organism evidence="19 20">
    <name type="scientific">Hydra vulgaris</name>
    <name type="common">Hydra</name>
    <name type="synonym">Hydra attenuata</name>
    <dbReference type="NCBI Taxonomy" id="6087"/>
    <lineage>
        <taxon>Eukaryota</taxon>
        <taxon>Metazoa</taxon>
        <taxon>Cnidaria</taxon>
        <taxon>Hydrozoa</taxon>
        <taxon>Hydroidolina</taxon>
        <taxon>Anthoathecata</taxon>
        <taxon>Aplanulata</taxon>
        <taxon>Hydridae</taxon>
        <taxon>Hydra</taxon>
    </lineage>
</organism>
<feature type="compositionally biased region" description="Low complexity" evidence="16">
    <location>
        <begin position="37"/>
        <end position="52"/>
    </location>
</feature>
<keyword evidence="5" id="KW-0109">Calcium transport</keyword>
<protein>
    <submittedName>
        <fullName evidence="20">Polycystin-2 isoform X2</fullName>
    </submittedName>
</protein>
<sequence>MSAKKRLRSMQLSELSLRAENKNQRSNSTAVFKLEHSTNTSNDSSDSTNQNTNEATAESYFTYKSYEDYPDTSYESWGKKFCRGFRGLWKTRQTEDDCSQEMIVKTSLRELTIYLFFVLIVSIITFGMSSSTMYFFNQSLIGLFTGPNPPSIMTISTIATSNDFFEYLNKVLLNGLYTEQYYNGDSIPEIERGYVLFENKLLGLPRLRQVRVKNDSCLVHPFFKNSVYECYAPYSSGNEFKENIGNFDRYGVYQSEAEINGRSFSGRVSTYGGGGYIALLNTTNDDSNFTIQRLTSMRWIDRGTRAVFIDFTVYNANINLFCVITLLFEFPATGGCMASATYRSLKLLRYVTDSDYFVMGCECIFVVFILYYLIEELLEIQKNKLSYFYDVWSIFDLLVLCIGIFCVAFNIYRTISVGKLLQNLLENQDQYANFGFLSEWQTRFNDFAAVGVFISWIKIFKFIKFNKTMSQLQSTLARGAKDIAAFAVIFMLVFLAYAQLGYLLFGCLVQDYSTILSCIYSLFRIILGDFTFSDLQNAQPTLGPIFFITFVFFVFFILFNMFVAIVNETYAEVKIEIALQKDEFQLSDYFKKGYNNMMTKLKLKKENIANIQEALQFSDKNKDKTVDFEEWRLELKKRGHSDVEIAAVFSKYDNDGDRILNEEEITKMNKDLETQKNQLNDEIEDVTQQQATWETDIESFKDNESDDESETALEMDRTEGVQNGLIRYKEYTILARRVDRLEHNIGSIVSKLDSLFVKLETMDQAKKQRRETMKQLLDIIEKQNLPGLTETLKI</sequence>
<evidence type="ECO:0000256" key="7">
    <source>
        <dbReference type="ARBA" id="ARBA00022837"/>
    </source>
</evidence>
<keyword evidence="13" id="KW-0406">Ion transport</keyword>
<evidence type="ECO:0000256" key="5">
    <source>
        <dbReference type="ARBA" id="ARBA00022673"/>
    </source>
</evidence>
<dbReference type="GeneID" id="100207545"/>
<dbReference type="Pfam" id="PF08016">
    <property type="entry name" value="PKD_channel"/>
    <property type="match status" value="1"/>
</dbReference>
<comment type="similarity">
    <text evidence="4">Belongs to the aequorin family.</text>
</comment>
<dbReference type="SUPFAM" id="SSF81324">
    <property type="entry name" value="Voltage-gated potassium channels"/>
    <property type="match status" value="1"/>
</dbReference>
<dbReference type="PROSITE" id="PS50222">
    <property type="entry name" value="EF_HAND_2"/>
    <property type="match status" value="1"/>
</dbReference>
<feature type="coiled-coil region" evidence="15">
    <location>
        <begin position="662"/>
        <end position="696"/>
    </location>
</feature>
<keyword evidence="5" id="KW-0107">Calcium channel</keyword>
<proteinExistence type="inferred from homology"/>
<feature type="transmembrane region" description="Helical" evidence="17">
    <location>
        <begin position="444"/>
        <end position="463"/>
    </location>
</feature>
<keyword evidence="11" id="KW-0455">Luminescence</keyword>
<dbReference type="Gene3D" id="1.10.287.70">
    <property type="match status" value="1"/>
</dbReference>
<feature type="transmembrane region" description="Helical" evidence="17">
    <location>
        <begin position="394"/>
        <end position="412"/>
    </location>
</feature>
<evidence type="ECO:0000256" key="16">
    <source>
        <dbReference type="SAM" id="MobiDB-lite"/>
    </source>
</evidence>
<evidence type="ECO:0000256" key="11">
    <source>
        <dbReference type="ARBA" id="ARBA00023223"/>
    </source>
</evidence>
<dbReference type="InterPro" id="IPR018247">
    <property type="entry name" value="EF_Hand_1_Ca_BS"/>
</dbReference>
<keyword evidence="9 17" id="KW-0472">Membrane</keyword>
<dbReference type="SMART" id="SM00054">
    <property type="entry name" value="EFh"/>
    <property type="match status" value="2"/>
</dbReference>
<feature type="domain" description="EF-hand" evidence="18">
    <location>
        <begin position="606"/>
        <end position="641"/>
    </location>
</feature>
<keyword evidence="15" id="KW-0175">Coiled coil</keyword>
<dbReference type="InterPro" id="IPR002048">
    <property type="entry name" value="EF_hand_dom"/>
</dbReference>
<evidence type="ECO:0000256" key="14">
    <source>
        <dbReference type="ARBA" id="ARBA00023329"/>
    </source>
</evidence>
<dbReference type="InterPro" id="IPR011992">
    <property type="entry name" value="EF-hand-dom_pair"/>
</dbReference>
<evidence type="ECO:0000256" key="8">
    <source>
        <dbReference type="ARBA" id="ARBA00022989"/>
    </source>
</evidence>
<feature type="transmembrane region" description="Helical" evidence="17">
    <location>
        <begin position="483"/>
        <end position="505"/>
    </location>
</feature>
<keyword evidence="10" id="KW-0325">Glycoprotein</keyword>
<evidence type="ECO:0000256" key="9">
    <source>
        <dbReference type="ARBA" id="ARBA00023136"/>
    </source>
</evidence>
<dbReference type="InterPro" id="IPR013122">
    <property type="entry name" value="PKD1_2_channel"/>
</dbReference>
<feature type="region of interest" description="Disordered" evidence="16">
    <location>
        <begin position="1"/>
        <end position="52"/>
    </location>
</feature>
<dbReference type="PRINTS" id="PR01433">
    <property type="entry name" value="POLYCYSTIN2"/>
</dbReference>
<keyword evidence="13" id="KW-0813">Transport</keyword>
<evidence type="ECO:0000313" key="20">
    <source>
        <dbReference type="RefSeq" id="XP_065670013.1"/>
    </source>
</evidence>
<dbReference type="Proteomes" id="UP001652625">
    <property type="component" value="Chromosome 12"/>
</dbReference>
<evidence type="ECO:0000256" key="17">
    <source>
        <dbReference type="SAM" id="Phobius"/>
    </source>
</evidence>
<evidence type="ECO:0000256" key="13">
    <source>
        <dbReference type="ARBA" id="ARBA00023303"/>
    </source>
</evidence>
<dbReference type="PROSITE" id="PS00018">
    <property type="entry name" value="EF_HAND_1"/>
    <property type="match status" value="2"/>
</dbReference>
<keyword evidence="8 17" id="KW-1133">Transmembrane helix</keyword>
<dbReference type="PANTHER" id="PTHR10877">
    <property type="entry name" value="POLYCYSTIN FAMILY MEMBER"/>
    <property type="match status" value="1"/>
</dbReference>
<evidence type="ECO:0000256" key="6">
    <source>
        <dbReference type="ARBA" id="ARBA00022692"/>
    </source>
</evidence>
<keyword evidence="6 17" id="KW-0812">Transmembrane</keyword>
<feature type="transmembrane region" description="Helical" evidence="17">
    <location>
        <begin position="111"/>
        <end position="136"/>
    </location>
</feature>
<dbReference type="PANTHER" id="PTHR10877:SF183">
    <property type="entry name" value="AT14535P-RELATED"/>
    <property type="match status" value="1"/>
</dbReference>
<dbReference type="InterPro" id="IPR051223">
    <property type="entry name" value="Polycystin"/>
</dbReference>
<evidence type="ECO:0000256" key="10">
    <source>
        <dbReference type="ARBA" id="ARBA00023180"/>
    </source>
</evidence>
<keyword evidence="14" id="KW-0968">Cytoplasmic vesicle</keyword>
<evidence type="ECO:0000256" key="3">
    <source>
        <dbReference type="ARBA" id="ARBA00007200"/>
    </source>
</evidence>
<evidence type="ECO:0000256" key="12">
    <source>
        <dbReference type="ARBA" id="ARBA00023262"/>
    </source>
</evidence>
<keyword evidence="7" id="KW-0106">Calcium</keyword>
<reference evidence="20" key="1">
    <citation type="submission" date="2025-08" db="UniProtKB">
        <authorList>
            <consortium name="RefSeq"/>
        </authorList>
    </citation>
    <scope>IDENTIFICATION</scope>
</reference>
<dbReference type="RefSeq" id="XP_065670013.1">
    <property type="nucleotide sequence ID" value="XM_065813941.1"/>
</dbReference>
<comment type="similarity">
    <text evidence="3">Belongs to the polycystin family.</text>
</comment>
<evidence type="ECO:0000256" key="1">
    <source>
        <dbReference type="ARBA" id="ARBA00004541"/>
    </source>
</evidence>
<evidence type="ECO:0000313" key="19">
    <source>
        <dbReference type="Proteomes" id="UP001652625"/>
    </source>
</evidence>
<keyword evidence="13" id="KW-0407">Ion channel</keyword>
<dbReference type="Gene3D" id="1.10.238.10">
    <property type="entry name" value="EF-hand"/>
    <property type="match status" value="1"/>
</dbReference>
<dbReference type="Pfam" id="PF20519">
    <property type="entry name" value="Polycystin_dom"/>
    <property type="match status" value="1"/>
</dbReference>
<comment type="subcellular location">
    <subcellularLocation>
        <location evidence="2">Cell membrane</location>
        <topology evidence="2">Multi-pass membrane protein</topology>
    </subcellularLocation>
    <subcellularLocation>
        <location evidence="1">Cytoplasmic vesicle</location>
    </subcellularLocation>
</comment>
<dbReference type="Gene3D" id="1.20.5.340">
    <property type="match status" value="1"/>
</dbReference>
<evidence type="ECO:0000256" key="4">
    <source>
        <dbReference type="ARBA" id="ARBA00007828"/>
    </source>
</evidence>
<evidence type="ECO:0000256" key="2">
    <source>
        <dbReference type="ARBA" id="ARBA00004651"/>
    </source>
</evidence>
<name>A0ABM4D6S7_HYDVU</name>
<accession>A0ABM4D6S7</accession>
<keyword evidence="12" id="KW-0599">Photoprotein</keyword>
<dbReference type="SUPFAM" id="SSF47473">
    <property type="entry name" value="EF-hand"/>
    <property type="match status" value="1"/>
</dbReference>
<feature type="transmembrane region" description="Helical" evidence="17">
    <location>
        <begin position="354"/>
        <end position="374"/>
    </location>
</feature>